<name>A0A923HR94_9BURK</name>
<protein>
    <submittedName>
        <fullName evidence="4">Response regulator</fullName>
    </submittedName>
</protein>
<dbReference type="PROSITE" id="PS50110">
    <property type="entry name" value="RESPONSE_REGULATORY"/>
    <property type="match status" value="1"/>
</dbReference>
<reference evidence="4" key="1">
    <citation type="submission" date="2020-08" db="EMBL/GenBank/DDBJ databases">
        <title>Novel species isolated from subtropical streams in China.</title>
        <authorList>
            <person name="Lu H."/>
        </authorList>
    </citation>
    <scope>NUCLEOTIDE SEQUENCE</scope>
    <source>
        <strain evidence="4">KACC 12607</strain>
    </source>
</reference>
<dbReference type="Pfam" id="PF00072">
    <property type="entry name" value="Response_reg"/>
    <property type="match status" value="1"/>
</dbReference>
<gene>
    <name evidence="4" type="ORF">H8K32_14140</name>
</gene>
<dbReference type="InterPro" id="IPR001789">
    <property type="entry name" value="Sig_transdc_resp-reg_receiver"/>
</dbReference>
<dbReference type="EMBL" id="JACOFV010000013">
    <property type="protein sequence ID" value="MBC3863243.1"/>
    <property type="molecule type" value="Genomic_DNA"/>
</dbReference>
<sequence>MDTELHFLVVSDEPNLRSLIVSLLKEIGFVRVSEAENGEMALRTLNTTKYIGAPIEFIITDFVMPLMDGLNLIRSLRGDPELNHLPILMCSSHASKKNILDAANAGADDYIVRPINALSLLKKLEKMLAKLHIVTIDFPRVWPQNRMRT</sequence>
<proteinExistence type="predicted"/>
<dbReference type="RefSeq" id="WP_186913185.1">
    <property type="nucleotide sequence ID" value="NZ_JACOFV010000013.1"/>
</dbReference>
<dbReference type="SMART" id="SM00448">
    <property type="entry name" value="REC"/>
    <property type="match status" value="1"/>
</dbReference>
<dbReference type="PANTHER" id="PTHR44591:SF3">
    <property type="entry name" value="RESPONSE REGULATORY DOMAIN-CONTAINING PROTEIN"/>
    <property type="match status" value="1"/>
</dbReference>
<comment type="caution">
    <text evidence="4">The sequence shown here is derived from an EMBL/GenBank/DDBJ whole genome shotgun (WGS) entry which is preliminary data.</text>
</comment>
<evidence type="ECO:0000313" key="4">
    <source>
        <dbReference type="EMBL" id="MBC3863243.1"/>
    </source>
</evidence>
<dbReference type="GO" id="GO:0000160">
    <property type="term" value="P:phosphorelay signal transduction system"/>
    <property type="evidence" value="ECO:0007669"/>
    <property type="project" value="InterPro"/>
</dbReference>
<dbReference type="InterPro" id="IPR050595">
    <property type="entry name" value="Bact_response_regulator"/>
</dbReference>
<dbReference type="AlphaFoldDB" id="A0A923HR94"/>
<accession>A0A923HR94</accession>
<keyword evidence="5" id="KW-1185">Reference proteome</keyword>
<organism evidence="4 5">
    <name type="scientific">Undibacterium jejuense</name>
    <dbReference type="NCBI Taxonomy" id="1344949"/>
    <lineage>
        <taxon>Bacteria</taxon>
        <taxon>Pseudomonadati</taxon>
        <taxon>Pseudomonadota</taxon>
        <taxon>Betaproteobacteria</taxon>
        <taxon>Burkholderiales</taxon>
        <taxon>Oxalobacteraceae</taxon>
        <taxon>Undibacterium</taxon>
    </lineage>
</organism>
<dbReference type="SUPFAM" id="SSF52172">
    <property type="entry name" value="CheY-like"/>
    <property type="match status" value="1"/>
</dbReference>
<dbReference type="Proteomes" id="UP000634011">
    <property type="component" value="Unassembled WGS sequence"/>
</dbReference>
<feature type="modified residue" description="4-aspartylphosphate" evidence="2">
    <location>
        <position position="61"/>
    </location>
</feature>
<evidence type="ECO:0000259" key="3">
    <source>
        <dbReference type="PROSITE" id="PS50110"/>
    </source>
</evidence>
<evidence type="ECO:0000256" key="1">
    <source>
        <dbReference type="ARBA" id="ARBA00022553"/>
    </source>
</evidence>
<keyword evidence="1 2" id="KW-0597">Phosphoprotein</keyword>
<feature type="domain" description="Response regulatory" evidence="3">
    <location>
        <begin position="6"/>
        <end position="128"/>
    </location>
</feature>
<dbReference type="InterPro" id="IPR011006">
    <property type="entry name" value="CheY-like_superfamily"/>
</dbReference>
<dbReference type="PANTHER" id="PTHR44591">
    <property type="entry name" value="STRESS RESPONSE REGULATOR PROTEIN 1"/>
    <property type="match status" value="1"/>
</dbReference>
<evidence type="ECO:0000313" key="5">
    <source>
        <dbReference type="Proteomes" id="UP000634011"/>
    </source>
</evidence>
<evidence type="ECO:0000256" key="2">
    <source>
        <dbReference type="PROSITE-ProRule" id="PRU00169"/>
    </source>
</evidence>
<dbReference type="Gene3D" id="3.40.50.2300">
    <property type="match status" value="1"/>
</dbReference>